<reference evidence="2" key="1">
    <citation type="submission" date="2016-10" db="EMBL/GenBank/DDBJ databases">
        <authorList>
            <person name="Varghese N."/>
            <person name="Submissions S."/>
        </authorList>
    </citation>
    <scope>NUCLEOTIDE SEQUENCE [LARGE SCALE GENOMIC DNA]</scope>
    <source>
        <strain evidence="2">DSM 19482</strain>
    </source>
</reference>
<organism evidence="1 2">
    <name type="scientific">Epilithonimonas bovis DSM 19482</name>
    <dbReference type="NCBI Taxonomy" id="1121284"/>
    <lineage>
        <taxon>Bacteria</taxon>
        <taxon>Pseudomonadati</taxon>
        <taxon>Bacteroidota</taxon>
        <taxon>Flavobacteriia</taxon>
        <taxon>Flavobacteriales</taxon>
        <taxon>Weeksellaceae</taxon>
        <taxon>Chryseobacterium group</taxon>
        <taxon>Epilithonimonas</taxon>
    </lineage>
</organism>
<dbReference type="AlphaFoldDB" id="A0A1U7PWX1"/>
<dbReference type="STRING" id="1121284.SAMN05660493_02778"/>
<dbReference type="EMBL" id="FTPU01000039">
    <property type="protein sequence ID" value="SIT98046.1"/>
    <property type="molecule type" value="Genomic_DNA"/>
</dbReference>
<evidence type="ECO:0000313" key="2">
    <source>
        <dbReference type="Proteomes" id="UP000187261"/>
    </source>
</evidence>
<protein>
    <submittedName>
        <fullName evidence="1">Lipocalin-like domain-containing protein</fullName>
    </submittedName>
</protein>
<dbReference type="PROSITE" id="PS51257">
    <property type="entry name" value="PROKAR_LIPOPROTEIN"/>
    <property type="match status" value="1"/>
</dbReference>
<evidence type="ECO:0000313" key="1">
    <source>
        <dbReference type="EMBL" id="SIT98046.1"/>
    </source>
</evidence>
<sequence>MRKIIFGLFGIALVAGSCSTTKSASSDGSVSAGQAQSLRAEVMKLKGEWTISDVDYNKSYSIKPFDEGADINCFVGSAWKLIPNNYTGTYSLNGGGSCPVKTQAITFSVDKYSNVSIKKVGEGEKAKKVGAGYMLRLENPTDNSFTLVQSLNADGSPMDVRYNFVRTSSK</sequence>
<proteinExistence type="predicted"/>
<dbReference type="OrthoDB" id="1121756at2"/>
<gene>
    <name evidence="1" type="ORF">SAMN05660493_02778</name>
</gene>
<dbReference type="Proteomes" id="UP000187261">
    <property type="component" value="Unassembled WGS sequence"/>
</dbReference>
<keyword evidence="2" id="KW-1185">Reference proteome</keyword>
<dbReference type="RefSeq" id="WP_076784145.1">
    <property type="nucleotide sequence ID" value="NZ_FTPU01000039.1"/>
</dbReference>
<accession>A0A1U7PWX1</accession>
<name>A0A1U7PWX1_9FLAO</name>